<reference evidence="1 2" key="1">
    <citation type="submission" date="2019-09" db="EMBL/GenBank/DDBJ databases">
        <authorList>
            <person name="Ou C."/>
        </authorList>
    </citation>
    <scope>NUCLEOTIDE SEQUENCE [LARGE SCALE GENOMIC DNA]</scope>
    <source>
        <strain evidence="1">S2</strain>
        <tissue evidence="1">Leaf</tissue>
    </source>
</reference>
<accession>A0A5N5IDK0</accession>
<name>A0A5N5IDK0_9ROSA</name>
<evidence type="ECO:0000313" key="2">
    <source>
        <dbReference type="Proteomes" id="UP000327157"/>
    </source>
</evidence>
<keyword evidence="2" id="KW-1185">Reference proteome</keyword>
<protein>
    <submittedName>
        <fullName evidence="1">Uncharacterized protein</fullName>
    </submittedName>
</protein>
<reference evidence="2" key="2">
    <citation type="submission" date="2019-10" db="EMBL/GenBank/DDBJ databases">
        <title>A de novo genome assembly of a pear dwarfing rootstock.</title>
        <authorList>
            <person name="Wang F."/>
            <person name="Wang J."/>
            <person name="Li S."/>
            <person name="Zhang Y."/>
            <person name="Fang M."/>
            <person name="Ma L."/>
            <person name="Zhao Y."/>
            <person name="Jiang S."/>
        </authorList>
    </citation>
    <scope>NUCLEOTIDE SEQUENCE [LARGE SCALE GENOMIC DNA]</scope>
</reference>
<evidence type="ECO:0000313" key="1">
    <source>
        <dbReference type="EMBL" id="KAB2635790.1"/>
    </source>
</evidence>
<gene>
    <name evidence="1" type="ORF">D8674_026324</name>
</gene>
<sequence length="88" mass="9229">MMFSHSCFVHGPSVSLGPLELTNLPLVLAALSWPQPNTSSLGPQFTSSALVTQPTLPASAPLHVPAPSLKPATHSHVALMPFLLQVIP</sequence>
<dbReference type="AlphaFoldDB" id="A0A5N5IDK0"/>
<proteinExistence type="predicted"/>
<reference evidence="1 2" key="3">
    <citation type="submission" date="2019-11" db="EMBL/GenBank/DDBJ databases">
        <title>A de novo genome assembly of a pear dwarfing rootstock.</title>
        <authorList>
            <person name="Wang F."/>
            <person name="Wang J."/>
            <person name="Li S."/>
            <person name="Zhang Y."/>
            <person name="Fang M."/>
            <person name="Ma L."/>
            <person name="Zhao Y."/>
            <person name="Jiang S."/>
        </authorList>
    </citation>
    <scope>NUCLEOTIDE SEQUENCE [LARGE SCALE GENOMIC DNA]</scope>
    <source>
        <strain evidence="1">S2</strain>
        <tissue evidence="1">Leaf</tissue>
    </source>
</reference>
<dbReference type="Proteomes" id="UP000327157">
    <property type="component" value="Chromosome 5"/>
</dbReference>
<dbReference type="EMBL" id="SMOL01000004">
    <property type="protein sequence ID" value="KAB2635790.1"/>
    <property type="molecule type" value="Genomic_DNA"/>
</dbReference>
<comment type="caution">
    <text evidence="1">The sequence shown here is derived from an EMBL/GenBank/DDBJ whole genome shotgun (WGS) entry which is preliminary data.</text>
</comment>
<organism evidence="1 2">
    <name type="scientific">Pyrus ussuriensis x Pyrus communis</name>
    <dbReference type="NCBI Taxonomy" id="2448454"/>
    <lineage>
        <taxon>Eukaryota</taxon>
        <taxon>Viridiplantae</taxon>
        <taxon>Streptophyta</taxon>
        <taxon>Embryophyta</taxon>
        <taxon>Tracheophyta</taxon>
        <taxon>Spermatophyta</taxon>
        <taxon>Magnoliopsida</taxon>
        <taxon>eudicotyledons</taxon>
        <taxon>Gunneridae</taxon>
        <taxon>Pentapetalae</taxon>
        <taxon>rosids</taxon>
        <taxon>fabids</taxon>
        <taxon>Rosales</taxon>
        <taxon>Rosaceae</taxon>
        <taxon>Amygdaloideae</taxon>
        <taxon>Maleae</taxon>
        <taxon>Pyrus</taxon>
    </lineage>
</organism>